<keyword evidence="3" id="KW-1185">Reference proteome</keyword>
<dbReference type="EMBL" id="JAGSCS010000004">
    <property type="protein sequence ID" value="MBR0575575.1"/>
    <property type="molecule type" value="Genomic_DNA"/>
</dbReference>
<proteinExistence type="predicted"/>
<dbReference type="Pfam" id="PF04230">
    <property type="entry name" value="PS_pyruv_trans"/>
    <property type="match status" value="1"/>
</dbReference>
<comment type="caution">
    <text evidence="2">The sequence shown here is derived from an EMBL/GenBank/DDBJ whole genome shotgun (WGS) entry which is preliminary data.</text>
</comment>
<dbReference type="PANTHER" id="PTHR36836">
    <property type="entry name" value="COLANIC ACID BIOSYNTHESIS PROTEIN WCAK"/>
    <property type="match status" value="1"/>
</dbReference>
<dbReference type="Proteomes" id="UP000675379">
    <property type="component" value="Unassembled WGS sequence"/>
</dbReference>
<dbReference type="RefSeq" id="WP_211800102.1">
    <property type="nucleotide sequence ID" value="NZ_JAGSCS010000004.1"/>
</dbReference>
<dbReference type="PANTHER" id="PTHR36836:SF1">
    <property type="entry name" value="COLANIC ACID BIOSYNTHESIS PROTEIN WCAK"/>
    <property type="match status" value="1"/>
</dbReference>
<sequence length="413" mass="47592">MLEKRRIGFTGPFADVNFGDYAMVVNNIYDLEIKDIVLFSYDSPFLNTIKEDYLSDFNINIVDVKFKDKFNIAEESRTKILTPIDILHNLSNYDEIAAAMSNLDVLVVNGGGYFNSLWSMPHRIERLSKIIAPILVANNLNKKIVFTGNSYGPFTDDAEFFGCTFNALKHSVIGSRDNLLSPMWASQIGINKDNIEFIPDDFFIVNEKLVNKDLRRPINLDRYIVMETYLPIEFIESNIELFKQFSESINQKYGLTILFLPFNLKHGGMDQALYFESTLSNYTYFDIDSIGYLPIEDATELIKKAELVISSRYHALVVAVSVGTPIISVLKDVLGDKRYYYNKNLGMLNQALNGIDFDERDYLRLDYLEALDFIAEHFEHITSVQGNNYNNLYKKNIEKLKKTRESFLNRNIK</sequence>
<accession>A0A941HQ15</accession>
<evidence type="ECO:0000313" key="2">
    <source>
        <dbReference type="EMBL" id="MBR0575575.1"/>
    </source>
</evidence>
<evidence type="ECO:0000259" key="1">
    <source>
        <dbReference type="Pfam" id="PF04230"/>
    </source>
</evidence>
<dbReference type="AlphaFoldDB" id="A0A941HQ15"/>
<reference evidence="2" key="1">
    <citation type="submission" date="2021-04" db="EMBL/GenBank/DDBJ databases">
        <title>Proteiniclasticum sedimins sp. nov., an obligate anaerobic bacterium isolated from anaerobic sludge.</title>
        <authorList>
            <person name="Liu J."/>
        </authorList>
    </citation>
    <scope>NUCLEOTIDE SEQUENCE</scope>
    <source>
        <strain evidence="2">BAD-10</strain>
    </source>
</reference>
<organism evidence="2 3">
    <name type="scientific">Proteiniclasticum sediminis</name>
    <dbReference type="NCBI Taxonomy" id="2804028"/>
    <lineage>
        <taxon>Bacteria</taxon>
        <taxon>Bacillati</taxon>
        <taxon>Bacillota</taxon>
        <taxon>Clostridia</taxon>
        <taxon>Eubacteriales</taxon>
        <taxon>Clostridiaceae</taxon>
        <taxon>Proteiniclasticum</taxon>
    </lineage>
</organism>
<evidence type="ECO:0000313" key="3">
    <source>
        <dbReference type="Proteomes" id="UP000675379"/>
    </source>
</evidence>
<dbReference type="GO" id="GO:0016740">
    <property type="term" value="F:transferase activity"/>
    <property type="evidence" value="ECO:0007669"/>
    <property type="project" value="UniProtKB-KW"/>
</dbReference>
<name>A0A941HQ15_9CLOT</name>
<keyword evidence="2" id="KW-0808">Transferase</keyword>
<gene>
    <name evidence="2" type="ORF">KCG48_04380</name>
</gene>
<protein>
    <submittedName>
        <fullName evidence="2">Polysaccharide pyruvyl transferase family protein</fullName>
    </submittedName>
</protein>
<feature type="domain" description="Polysaccharide pyruvyl transferase" evidence="1">
    <location>
        <begin position="40"/>
        <end position="329"/>
    </location>
</feature>
<dbReference type="InterPro" id="IPR007345">
    <property type="entry name" value="Polysacch_pyruvyl_Trfase"/>
</dbReference>